<feature type="transmembrane region" description="Helical" evidence="6">
    <location>
        <begin position="181"/>
        <end position="199"/>
    </location>
</feature>
<reference evidence="8" key="1">
    <citation type="submission" date="2017-02" db="UniProtKB">
        <authorList>
            <consortium name="WormBaseParasite"/>
        </authorList>
    </citation>
    <scope>IDENTIFICATION</scope>
</reference>
<dbReference type="GO" id="GO:0071578">
    <property type="term" value="P:zinc ion import across plasma membrane"/>
    <property type="evidence" value="ECO:0007669"/>
    <property type="project" value="TreeGrafter"/>
</dbReference>
<feature type="transmembrane region" description="Helical" evidence="6">
    <location>
        <begin position="283"/>
        <end position="304"/>
    </location>
</feature>
<dbReference type="GO" id="GO:0005886">
    <property type="term" value="C:plasma membrane"/>
    <property type="evidence" value="ECO:0007669"/>
    <property type="project" value="TreeGrafter"/>
</dbReference>
<dbReference type="Proteomes" id="UP000036681">
    <property type="component" value="Unplaced"/>
</dbReference>
<evidence type="ECO:0000256" key="3">
    <source>
        <dbReference type="ARBA" id="ARBA00022692"/>
    </source>
</evidence>
<name>A0A0M3HRR3_ASCLU</name>
<dbReference type="WBParaSite" id="ALUE_0000503801-mRNA-1">
    <property type="protein sequence ID" value="ALUE_0000503801-mRNA-1"/>
    <property type="gene ID" value="ALUE_0000503801"/>
</dbReference>
<dbReference type="AlphaFoldDB" id="A0A0M3HRR3"/>
<organism evidence="7 8">
    <name type="scientific">Ascaris lumbricoides</name>
    <name type="common">Giant roundworm</name>
    <dbReference type="NCBI Taxonomy" id="6252"/>
    <lineage>
        <taxon>Eukaryota</taxon>
        <taxon>Metazoa</taxon>
        <taxon>Ecdysozoa</taxon>
        <taxon>Nematoda</taxon>
        <taxon>Chromadorea</taxon>
        <taxon>Rhabditida</taxon>
        <taxon>Spirurina</taxon>
        <taxon>Ascaridomorpha</taxon>
        <taxon>Ascaridoidea</taxon>
        <taxon>Ascarididae</taxon>
        <taxon>Ascaris</taxon>
    </lineage>
</organism>
<keyword evidence="3 6" id="KW-0812">Transmembrane</keyword>
<comment type="subcellular location">
    <subcellularLocation>
        <location evidence="1">Membrane</location>
        <topology evidence="1">Multi-pass membrane protein</topology>
    </subcellularLocation>
</comment>
<feature type="transmembrane region" description="Helical" evidence="6">
    <location>
        <begin position="13"/>
        <end position="34"/>
    </location>
</feature>
<dbReference type="PANTHER" id="PTHR12191:SF32">
    <property type="entry name" value="ZRT (ZRT), IRT- (IRT-) LIKE PROTEIN TRANSPORTER"/>
    <property type="match status" value="1"/>
</dbReference>
<keyword evidence="5 6" id="KW-0472">Membrane</keyword>
<dbReference type="InterPro" id="IPR050799">
    <property type="entry name" value="ZIP_Transporter"/>
</dbReference>
<proteinExistence type="inferred from homology"/>
<evidence type="ECO:0000256" key="1">
    <source>
        <dbReference type="ARBA" id="ARBA00004141"/>
    </source>
</evidence>
<accession>A0A0M3HRR3</accession>
<dbReference type="GO" id="GO:0005385">
    <property type="term" value="F:zinc ion transmembrane transporter activity"/>
    <property type="evidence" value="ECO:0007669"/>
    <property type="project" value="TreeGrafter"/>
</dbReference>
<dbReference type="GO" id="GO:0030003">
    <property type="term" value="P:intracellular monoatomic cation homeostasis"/>
    <property type="evidence" value="ECO:0007669"/>
    <property type="project" value="TreeGrafter"/>
</dbReference>
<dbReference type="Pfam" id="PF02535">
    <property type="entry name" value="Zip"/>
    <property type="match status" value="1"/>
</dbReference>
<keyword evidence="4 6" id="KW-1133">Transmembrane helix</keyword>
<evidence type="ECO:0000313" key="8">
    <source>
        <dbReference type="WBParaSite" id="ALUE_0000503801-mRNA-1"/>
    </source>
</evidence>
<comment type="similarity">
    <text evidence="2">Belongs to the ZIP transporter (TC 2.A.5) family.</text>
</comment>
<keyword evidence="7" id="KW-1185">Reference proteome</keyword>
<evidence type="ECO:0000256" key="2">
    <source>
        <dbReference type="ARBA" id="ARBA00006939"/>
    </source>
</evidence>
<dbReference type="PANTHER" id="PTHR12191">
    <property type="entry name" value="SOLUTE CARRIER FAMILY 39"/>
    <property type="match status" value="1"/>
</dbReference>
<feature type="transmembrane region" description="Helical" evidence="6">
    <location>
        <begin position="211"/>
        <end position="231"/>
    </location>
</feature>
<evidence type="ECO:0000256" key="5">
    <source>
        <dbReference type="ARBA" id="ARBA00023136"/>
    </source>
</evidence>
<evidence type="ECO:0000256" key="4">
    <source>
        <dbReference type="ARBA" id="ARBA00022989"/>
    </source>
</evidence>
<evidence type="ECO:0000256" key="6">
    <source>
        <dbReference type="SAM" id="Phobius"/>
    </source>
</evidence>
<evidence type="ECO:0000313" key="7">
    <source>
        <dbReference type="Proteomes" id="UP000036681"/>
    </source>
</evidence>
<protein>
    <submittedName>
        <fullName evidence="8">Major facilitator superfamily protein</fullName>
    </submittedName>
</protein>
<dbReference type="InterPro" id="IPR003689">
    <property type="entry name" value="ZIP"/>
</dbReference>
<sequence length="314" mass="34195">MVPLFSKQLYDRVMSFLVSLGIGALSGSIMFIMLPQVDMEVSEISNALVRRLSSRRAVPVIRKMRNGSLSNRSRSTTGTPDTPPTSVGICELKDTVDVSVAVVDEVVVNREEIEIATVAYMIIFGSAANNFVDGMSNGVAFGDSLVRGLSVGLACIAQQFPQELGLLAILVQSGLGIKRTLLLDLIPAVLSYLGFIIGARLDNFIEHADNYVFAVSAGMYLYVFLGTLVSFNRSLQICIGKAYRGEIGYMNMCLYICTIMSTREQIPEVRDSTNTLIKTDLKNSLLATALQATGIAFGAVFMFFMSKYGSRINI</sequence>
<dbReference type="GO" id="GO:0140410">
    <property type="term" value="F:monoatomic cation:bicarbonate symporter activity"/>
    <property type="evidence" value="ECO:0007669"/>
    <property type="project" value="TreeGrafter"/>
</dbReference>